<dbReference type="AlphaFoldDB" id="A0A7C4VRI7"/>
<accession>A0A7C4VRI7</accession>
<name>A0A7C4VRI7_9BACT</name>
<reference evidence="2" key="1">
    <citation type="journal article" date="2020" name="mSystems">
        <title>Genome- and Community-Level Interaction Insights into Carbon Utilization and Element Cycling Functions of Hydrothermarchaeota in Hydrothermal Sediment.</title>
        <authorList>
            <person name="Zhou Z."/>
            <person name="Liu Y."/>
            <person name="Xu W."/>
            <person name="Pan J."/>
            <person name="Luo Z.H."/>
            <person name="Li M."/>
        </authorList>
    </citation>
    <scope>NUCLEOTIDE SEQUENCE [LARGE SCALE GENOMIC DNA]</scope>
    <source>
        <strain evidence="2">SpSt-477</strain>
    </source>
</reference>
<proteinExistence type="predicted"/>
<dbReference type="InterPro" id="IPR012431">
    <property type="entry name" value="PDDEXK_10"/>
</dbReference>
<dbReference type="InterPro" id="IPR011335">
    <property type="entry name" value="Restrct_endonuc-II-like"/>
</dbReference>
<organism evidence="2">
    <name type="scientific">Desulfatirhabdium butyrativorans</name>
    <dbReference type="NCBI Taxonomy" id="340467"/>
    <lineage>
        <taxon>Bacteria</taxon>
        <taxon>Pseudomonadati</taxon>
        <taxon>Thermodesulfobacteriota</taxon>
        <taxon>Desulfobacteria</taxon>
        <taxon>Desulfobacterales</taxon>
        <taxon>Desulfatirhabdiaceae</taxon>
        <taxon>Desulfatirhabdium</taxon>
    </lineage>
</organism>
<evidence type="ECO:0000256" key="1">
    <source>
        <dbReference type="SAM" id="MobiDB-lite"/>
    </source>
</evidence>
<comment type="caution">
    <text evidence="2">The sequence shown here is derived from an EMBL/GenBank/DDBJ whole genome shotgun (WGS) entry which is preliminary data.</text>
</comment>
<dbReference type="Pfam" id="PF07788">
    <property type="entry name" value="PDDEXK_10"/>
    <property type="match status" value="1"/>
</dbReference>
<dbReference type="PANTHER" id="PTHR34314">
    <property type="entry name" value="CRENARCHAEAL PROTEIN, PUTATIVE-RELATED"/>
    <property type="match status" value="1"/>
</dbReference>
<sequence length="237" mass="28401">MQLSRKHFADKAQTEDRIERILDELRRDREEQRFKWEEQKRKWEEQNSRWEEENRRWEEQNSRWKEQNSRWEEQNSRWEEEKRRWEANQKVIESMLAEIQALGRKHDSTIGALGARWGLHSEQSFRNALKGILEKFAGVEVLNVTEYDDAGEVFGRPDQVELDIIIKNGLLILVEIKSSMSKPDMYIFERKVRFYEKRHQRKASEMIVISPMVAPNALPVAEKLGIRVYSSAEDVRL</sequence>
<feature type="region of interest" description="Disordered" evidence="1">
    <location>
        <begin position="37"/>
        <end position="63"/>
    </location>
</feature>
<gene>
    <name evidence="2" type="ORF">ENS29_14780</name>
</gene>
<evidence type="ECO:0000313" key="2">
    <source>
        <dbReference type="EMBL" id="HGU34089.1"/>
    </source>
</evidence>
<dbReference type="EMBL" id="DSUH01000338">
    <property type="protein sequence ID" value="HGU34089.1"/>
    <property type="molecule type" value="Genomic_DNA"/>
</dbReference>
<dbReference type="Pfam" id="PF12644">
    <property type="entry name" value="DUF3782"/>
    <property type="match status" value="1"/>
</dbReference>
<dbReference type="PANTHER" id="PTHR34314:SF6">
    <property type="entry name" value="DUF3782 DOMAIN-CONTAINING PROTEIN"/>
    <property type="match status" value="1"/>
</dbReference>
<protein>
    <submittedName>
        <fullName evidence="2">DUF3782 domain-containing protein</fullName>
    </submittedName>
</protein>
<dbReference type="SUPFAM" id="SSF52980">
    <property type="entry name" value="Restriction endonuclease-like"/>
    <property type="match status" value="1"/>
</dbReference>
<dbReference type="InterPro" id="IPR024271">
    <property type="entry name" value="DUF3782"/>
</dbReference>